<feature type="domain" description="C2" evidence="10">
    <location>
        <begin position="1182"/>
        <end position="1302"/>
    </location>
</feature>
<keyword evidence="2 9" id="KW-0812">Transmembrane</keyword>
<dbReference type="GO" id="GO:0016020">
    <property type="term" value="C:membrane"/>
    <property type="evidence" value="ECO:0007669"/>
    <property type="project" value="UniProtKB-SubCell"/>
</dbReference>
<evidence type="ECO:0000313" key="12">
    <source>
        <dbReference type="Proteomes" id="UP000594262"/>
    </source>
</evidence>
<keyword evidence="12" id="KW-1185">Reference proteome</keyword>
<dbReference type="Pfam" id="PF00168">
    <property type="entry name" value="C2"/>
    <property type="match status" value="4"/>
</dbReference>
<dbReference type="SMART" id="SM00239">
    <property type="entry name" value="C2"/>
    <property type="match status" value="6"/>
</dbReference>
<keyword evidence="6 9" id="KW-1133">Transmembrane helix</keyword>
<dbReference type="PANTHER" id="PTHR12546:SF60">
    <property type="entry name" value="MISFIRE, ISOFORM F"/>
    <property type="match status" value="1"/>
</dbReference>
<protein>
    <recommendedName>
        <fullName evidence="10">C2 domain-containing protein</fullName>
    </recommendedName>
</protein>
<dbReference type="InterPro" id="IPR037721">
    <property type="entry name" value="Ferlin"/>
</dbReference>
<dbReference type="CDD" id="cd04037">
    <property type="entry name" value="C2E_Ferlin"/>
    <property type="match status" value="1"/>
</dbReference>
<feature type="domain" description="C2" evidence="10">
    <location>
        <begin position="1413"/>
        <end position="1559"/>
    </location>
</feature>
<evidence type="ECO:0000256" key="9">
    <source>
        <dbReference type="SAM" id="Phobius"/>
    </source>
</evidence>
<evidence type="ECO:0000256" key="6">
    <source>
        <dbReference type="ARBA" id="ARBA00022989"/>
    </source>
</evidence>
<feature type="region of interest" description="Disordered" evidence="8">
    <location>
        <begin position="1614"/>
        <end position="1636"/>
    </location>
</feature>
<dbReference type="SUPFAM" id="SSF49562">
    <property type="entry name" value="C2 domain (Calcium/lipid-binding domain, CaLB)"/>
    <property type="match status" value="5"/>
</dbReference>
<comment type="subcellular location">
    <subcellularLocation>
        <location evidence="1">Membrane</location>
        <topology evidence="1">Single-pass membrane protein</topology>
    </subcellularLocation>
</comment>
<dbReference type="GO" id="GO:0046872">
    <property type="term" value="F:metal ion binding"/>
    <property type="evidence" value="ECO:0007669"/>
    <property type="project" value="UniProtKB-KW"/>
</dbReference>
<dbReference type="GO" id="GO:0007009">
    <property type="term" value="P:plasma membrane organization"/>
    <property type="evidence" value="ECO:0007669"/>
    <property type="project" value="TreeGrafter"/>
</dbReference>
<dbReference type="Pfam" id="PF16165">
    <property type="entry name" value="Ferlin_C"/>
    <property type="match status" value="1"/>
</dbReference>
<evidence type="ECO:0000256" key="1">
    <source>
        <dbReference type="ARBA" id="ARBA00004167"/>
    </source>
</evidence>
<feature type="domain" description="C2" evidence="10">
    <location>
        <begin position="708"/>
        <end position="842"/>
    </location>
</feature>
<evidence type="ECO:0000256" key="3">
    <source>
        <dbReference type="ARBA" id="ARBA00022723"/>
    </source>
</evidence>
<dbReference type="EnsemblMetazoa" id="CLYHEMT000560.2">
    <property type="protein sequence ID" value="CLYHEMP000560.2"/>
    <property type="gene ID" value="CLYHEMG000560"/>
</dbReference>
<dbReference type="InterPro" id="IPR012968">
    <property type="entry name" value="FerIin_dom"/>
</dbReference>
<feature type="domain" description="C2" evidence="10">
    <location>
        <begin position="883"/>
        <end position="1025"/>
    </location>
</feature>
<dbReference type="InterPro" id="IPR037724">
    <property type="entry name" value="C2E_Ferlin"/>
</dbReference>
<feature type="transmembrane region" description="Helical" evidence="9">
    <location>
        <begin position="1664"/>
        <end position="1686"/>
    </location>
</feature>
<evidence type="ECO:0000256" key="8">
    <source>
        <dbReference type="SAM" id="MobiDB-lite"/>
    </source>
</evidence>
<dbReference type="SMART" id="SM01201">
    <property type="entry name" value="FerB"/>
    <property type="match status" value="1"/>
</dbReference>
<dbReference type="InterPro" id="IPR032362">
    <property type="entry name" value="Ferlin_C"/>
</dbReference>
<reference evidence="11" key="1">
    <citation type="submission" date="2021-01" db="UniProtKB">
        <authorList>
            <consortium name="EnsemblMetazoa"/>
        </authorList>
    </citation>
    <scope>IDENTIFICATION</scope>
</reference>
<keyword evidence="5" id="KW-0106">Calcium</keyword>
<evidence type="ECO:0000256" key="7">
    <source>
        <dbReference type="ARBA" id="ARBA00023136"/>
    </source>
</evidence>
<keyword evidence="7 9" id="KW-0472">Membrane</keyword>
<dbReference type="InterPro" id="IPR055072">
    <property type="entry name" value="Ferlin_DSRM"/>
</dbReference>
<dbReference type="Proteomes" id="UP000594262">
    <property type="component" value="Unplaced"/>
</dbReference>
<organism evidence="11 12">
    <name type="scientific">Clytia hemisphaerica</name>
    <dbReference type="NCBI Taxonomy" id="252671"/>
    <lineage>
        <taxon>Eukaryota</taxon>
        <taxon>Metazoa</taxon>
        <taxon>Cnidaria</taxon>
        <taxon>Hydrozoa</taxon>
        <taxon>Hydroidolina</taxon>
        <taxon>Leptothecata</taxon>
        <taxon>Obeliida</taxon>
        <taxon>Clytiidae</taxon>
        <taxon>Clytia</taxon>
    </lineage>
</organism>
<dbReference type="InterPro" id="IPR000008">
    <property type="entry name" value="C2_dom"/>
</dbReference>
<dbReference type="InterPro" id="IPR035892">
    <property type="entry name" value="C2_domain_sf"/>
</dbReference>
<dbReference type="PANTHER" id="PTHR12546">
    <property type="entry name" value="FER-1-LIKE"/>
    <property type="match status" value="1"/>
</dbReference>
<evidence type="ECO:0000313" key="11">
    <source>
        <dbReference type="EnsemblMetazoa" id="CLYHEMP000560.2"/>
    </source>
</evidence>
<evidence type="ECO:0000256" key="4">
    <source>
        <dbReference type="ARBA" id="ARBA00022737"/>
    </source>
</evidence>
<dbReference type="Pfam" id="PF22901">
    <property type="entry name" value="dsrm_Ferlin"/>
    <property type="match status" value="1"/>
</dbReference>
<keyword evidence="4" id="KW-0677">Repeat</keyword>
<accession>A0A7M5UPN1</accession>
<dbReference type="Pfam" id="PF08150">
    <property type="entry name" value="FerB"/>
    <property type="match status" value="1"/>
</dbReference>
<dbReference type="InterPro" id="IPR012561">
    <property type="entry name" value="Ferlin_B-domain"/>
</dbReference>
<evidence type="ECO:0000259" key="10">
    <source>
        <dbReference type="PROSITE" id="PS50004"/>
    </source>
</evidence>
<evidence type="ECO:0000256" key="2">
    <source>
        <dbReference type="ARBA" id="ARBA00022692"/>
    </source>
</evidence>
<dbReference type="SMART" id="SM01202">
    <property type="entry name" value="FerI"/>
    <property type="match status" value="1"/>
</dbReference>
<dbReference type="InterPro" id="IPR037725">
    <property type="entry name" value="C2F_Ferlin"/>
</dbReference>
<dbReference type="CDD" id="cd04017">
    <property type="entry name" value="C2D_Ferlin"/>
    <property type="match status" value="1"/>
</dbReference>
<sequence length="1693" mass="197375">MMEQLRKVSSSSLLNAPAPNVRPKTPILHHRTFDEELVGSSVNLKFPELYIHKLDEWQVCAYIHEARELVGSDISPKAEVKILQDFSLPKNVFTTSSMEKTNNPVWEYPFNTSKESVLMEQFLDATFNISIYSGSNLIGSCKFDLWTAYRQPGHCFIRKWVEIRDKDMHDEKRGYVLLSLATFQQDGHHEEWLAPCSSSTEKHDIQSNLLFPMEEELCLYNVFIYEGEHLLNKNSSNPYLKVNYGSKSVSEITRVKEYKAEGSVSEESGKDTMKFHKRVSFVGYHPPRIQNMRIQVVNQRGPISNDQVVATASINMIQASFFDDDVTENDHDDAFACDFGPTWLHLYGSCSESDNKESINNGYGQGHMYNGRLLVRITTEQYGYAPLEELHKVQEIETKEQTRFHHSTKEFLLFATIFDANMIEFEKSHKHFHFELSIGHKREDNRGKASWQTDRYKPEEISNNSQYCSLNFNSEGHTHKPCMHLMTTLPDLLFRINNNVLMKKIVMRFEEEVVMALTKFEHRTDSKAKTECCTELEKIIHSSLNELRGILEEKMQTDSHINHNKLDVKIKKKRIKLRKSLKSKSDELIKSWNDRTFEEIKFDMDFILDQLKILASEPQHSFPDVILLMCSDKEPIGYARIPVEEIISMDGSRGGFVRTILLRAFHGKKERHQDLVKGKLEVRFWVGEDNNFSGKYLENIPKLREVDLMETIPPSVLTYRNEHIHRYILRAYLYQGRTVLGSDSSGLSDPFVRLIFGQHVATTRIIDQTRSPVWNQMFHLDGIEMCQSEEELRRNKPVILLNVFDKDKDKEEFLGHAAATPCIIGRAQRDKMKPSPPKLQWFPITIGDKRYGEILACFELYSAGSSCIPQLPLAFRDKSLDGRTEQYLPLPKYIKPKMKSYRLEVLFWGVRELKKGKIFLPIKQPYVEADIGYKFELLSHNVGYTMKEVDKIRSKHCNNATNNPNFPLEAFIIDVQLPEDALFLPTITFKVFEKNRLTDNETLIGTNTSPRISKFLQDPHKYQYHFKDTDRMSRKITIDSTESFDEIKDSPKKTGFLGWFFSSNEKDVLKKGKAAGKGRKVKQKRRIVNQSQYDWWSRYYESIRDLEDKERKEEPNVPRIEIYQCELEKMFNDFSDFLTTFAIRTGKQDETKNRGRDQIKGKFKASIRLWRKHQMKENDHKYLINPRGTFQYPPSNKPKKILVRVYCVAAMDLNAQDSDGKADPYVQVKLGDCEAQESETFFNTLNPEFGKCFEFTTAVLPFDNLLKIRVYDKDYRITKRLIGQTEIDIENRYFSKHRPTYGLAKRYFSSGFAQWRDSSKPSEIYEQIFTRDHHGKKPDVKLPSSINKQNEEEVENFFLKKLHDYKKHHGGDCGYELVPEHIETRPLYNHNVSSLPQGKLLMWVDICDRGSHLSPMPPINITPRKPKEYELRVIVWNCEGVPLTENSMLLGARSSDIRFQGWIEGHPEKYKRTDVHWRSTDGSGMFNWRFKYNFKYHQAKRQIVRKETNVAFEKTALYYRPELVIECLENDLFSHDVLGERRINLLKVPPYFGKPWGWSMGKYKELAKNENRTPSLFNCSTIRGWWPLETDDPEREDGDGGRVELELELLTKEEADENPVGEQRNEPHALSKPKRPQESMRLLIGPLRTLRIFVNSHRGLICKVVFLLLLVILMLLFLYAMPGAAVQKMFGAR</sequence>
<dbReference type="Gene3D" id="2.60.40.150">
    <property type="entry name" value="C2 domain"/>
    <property type="match status" value="4"/>
</dbReference>
<dbReference type="OrthoDB" id="10059618at2759"/>
<name>A0A7M5UPN1_9CNID</name>
<proteinExistence type="predicted"/>
<evidence type="ECO:0000256" key="5">
    <source>
        <dbReference type="ARBA" id="ARBA00022837"/>
    </source>
</evidence>
<dbReference type="CDD" id="cd08374">
    <property type="entry name" value="C2F_Ferlin"/>
    <property type="match status" value="1"/>
</dbReference>
<keyword evidence="3" id="KW-0479">Metal-binding</keyword>
<dbReference type="EnsemblMetazoa" id="CLYHEMT000560.1">
    <property type="protein sequence ID" value="CLYHEMP000560.1"/>
    <property type="gene ID" value="CLYHEMG000560"/>
</dbReference>
<dbReference type="InterPro" id="IPR037723">
    <property type="entry name" value="C2D_Ferlin"/>
</dbReference>
<dbReference type="PROSITE" id="PS50004">
    <property type="entry name" value="C2"/>
    <property type="match status" value="4"/>
</dbReference>